<dbReference type="Proteomes" id="UP000094285">
    <property type="component" value="Unassembled WGS sequence"/>
</dbReference>
<evidence type="ECO:0000256" key="14">
    <source>
        <dbReference type="ARBA" id="ARBA00023136"/>
    </source>
</evidence>
<name>A0A1E4SPA3_9ASCO</name>
<feature type="compositionally biased region" description="Low complexity" evidence="16">
    <location>
        <begin position="405"/>
        <end position="422"/>
    </location>
</feature>
<evidence type="ECO:0000256" key="11">
    <source>
        <dbReference type="ARBA" id="ARBA00022824"/>
    </source>
</evidence>
<keyword evidence="9 15" id="KW-0863">Zinc-finger</keyword>
<feature type="transmembrane region" description="Helical" evidence="17">
    <location>
        <begin position="7"/>
        <end position="24"/>
    </location>
</feature>
<dbReference type="GO" id="GO:0008270">
    <property type="term" value="F:zinc ion binding"/>
    <property type="evidence" value="ECO:0007669"/>
    <property type="project" value="UniProtKB-KW"/>
</dbReference>
<dbReference type="SUPFAM" id="SSF57850">
    <property type="entry name" value="RING/U-box"/>
    <property type="match status" value="1"/>
</dbReference>
<comment type="catalytic activity">
    <reaction evidence="1">
        <text>S-ubiquitinyl-[E2 ubiquitin-conjugating enzyme]-L-cysteine + [acceptor protein]-L-lysine = [E2 ubiquitin-conjugating enzyme]-L-cysteine + N(6)-ubiquitinyl-[acceptor protein]-L-lysine.</text>
        <dbReference type="EC" id="2.3.2.27"/>
    </reaction>
</comment>
<feature type="compositionally biased region" description="Polar residues" evidence="16">
    <location>
        <begin position="460"/>
        <end position="483"/>
    </location>
</feature>
<dbReference type="InterPro" id="IPR024766">
    <property type="entry name" value="Znf_RING_H2"/>
</dbReference>
<comment type="subcellular location">
    <subcellularLocation>
        <location evidence="2">Endoplasmic reticulum membrane</location>
        <topology evidence="2">Multi-pass membrane protein</topology>
    </subcellularLocation>
</comment>
<dbReference type="EC" id="2.3.2.27" evidence="5"/>
<dbReference type="PROSITE" id="PS50089">
    <property type="entry name" value="ZF_RING_2"/>
    <property type="match status" value="1"/>
</dbReference>
<protein>
    <recommendedName>
        <fullName evidence="5">RING-type E3 ubiquitin transferase</fullName>
        <ecNumber evidence="5">2.3.2.27</ecNumber>
    </recommendedName>
</protein>
<comment type="similarity">
    <text evidence="4">Belongs to the HRD1 family.</text>
</comment>
<dbReference type="EMBL" id="KV453910">
    <property type="protein sequence ID" value="ODV81212.1"/>
    <property type="molecule type" value="Genomic_DNA"/>
</dbReference>
<organism evidence="19 20">
    <name type="scientific">Suhomyces tanzawaensis NRRL Y-17324</name>
    <dbReference type="NCBI Taxonomy" id="984487"/>
    <lineage>
        <taxon>Eukaryota</taxon>
        <taxon>Fungi</taxon>
        <taxon>Dikarya</taxon>
        <taxon>Ascomycota</taxon>
        <taxon>Saccharomycotina</taxon>
        <taxon>Pichiomycetes</taxon>
        <taxon>Debaryomycetaceae</taxon>
        <taxon>Suhomyces</taxon>
    </lineage>
</organism>
<keyword evidence="14 17" id="KW-0472">Membrane</keyword>
<dbReference type="GO" id="GO:0043161">
    <property type="term" value="P:proteasome-mediated ubiquitin-dependent protein catabolic process"/>
    <property type="evidence" value="ECO:0007669"/>
    <property type="project" value="TreeGrafter"/>
</dbReference>
<evidence type="ECO:0000256" key="17">
    <source>
        <dbReference type="SAM" id="Phobius"/>
    </source>
</evidence>
<dbReference type="SMART" id="SM00184">
    <property type="entry name" value="RING"/>
    <property type="match status" value="1"/>
</dbReference>
<keyword evidence="8" id="KW-0479">Metal-binding</keyword>
<feature type="transmembrane region" description="Helical" evidence="17">
    <location>
        <begin position="44"/>
        <end position="61"/>
    </location>
</feature>
<feature type="domain" description="RING-type" evidence="18">
    <location>
        <begin position="331"/>
        <end position="386"/>
    </location>
</feature>
<evidence type="ECO:0000256" key="8">
    <source>
        <dbReference type="ARBA" id="ARBA00022723"/>
    </source>
</evidence>
<keyword evidence="10" id="KW-0833">Ubl conjugation pathway</keyword>
<keyword evidence="11" id="KW-0256">Endoplasmic reticulum</keyword>
<proteinExistence type="inferred from homology"/>
<evidence type="ECO:0000256" key="5">
    <source>
        <dbReference type="ARBA" id="ARBA00012483"/>
    </source>
</evidence>
<dbReference type="GO" id="GO:0005789">
    <property type="term" value="C:endoplasmic reticulum membrane"/>
    <property type="evidence" value="ECO:0007669"/>
    <property type="project" value="UniProtKB-SubCell"/>
</dbReference>
<reference evidence="20" key="1">
    <citation type="submission" date="2016-05" db="EMBL/GenBank/DDBJ databases">
        <title>Comparative genomics of biotechnologically important yeasts.</title>
        <authorList>
            <consortium name="DOE Joint Genome Institute"/>
            <person name="Riley R."/>
            <person name="Haridas S."/>
            <person name="Wolfe K.H."/>
            <person name="Lopes M.R."/>
            <person name="Hittinger C.T."/>
            <person name="Goker M."/>
            <person name="Salamov A."/>
            <person name="Wisecaver J."/>
            <person name="Long T.M."/>
            <person name="Aerts A.L."/>
            <person name="Barry K."/>
            <person name="Choi C."/>
            <person name="Clum A."/>
            <person name="Coughlan A.Y."/>
            <person name="Deshpande S."/>
            <person name="Douglass A.P."/>
            <person name="Hanson S.J."/>
            <person name="Klenk H.-P."/>
            <person name="Labutti K."/>
            <person name="Lapidus A."/>
            <person name="Lindquist E."/>
            <person name="Lipzen A."/>
            <person name="Meier-Kolthoff J.P."/>
            <person name="Ohm R.A."/>
            <person name="Otillar R.P."/>
            <person name="Pangilinan J."/>
            <person name="Peng Y."/>
            <person name="Rokas A."/>
            <person name="Rosa C.A."/>
            <person name="Scheuner C."/>
            <person name="Sibirny A.A."/>
            <person name="Slot J.C."/>
            <person name="Stielow J.B."/>
            <person name="Sun H."/>
            <person name="Kurtzman C.P."/>
            <person name="Blackwell M."/>
            <person name="Grigoriev I.V."/>
            <person name="Jeffries T.W."/>
        </authorList>
    </citation>
    <scope>NUCLEOTIDE SEQUENCE [LARGE SCALE GENOMIC DNA]</scope>
    <source>
        <strain evidence="20">NRRL Y-17324</strain>
    </source>
</reference>
<dbReference type="AlphaFoldDB" id="A0A1E4SPA3"/>
<keyword evidence="12" id="KW-0862">Zinc</keyword>
<evidence type="ECO:0000256" key="15">
    <source>
        <dbReference type="PROSITE-ProRule" id="PRU00175"/>
    </source>
</evidence>
<dbReference type="UniPathway" id="UPA00143"/>
<dbReference type="InterPro" id="IPR013083">
    <property type="entry name" value="Znf_RING/FYVE/PHD"/>
</dbReference>
<keyword evidence="7 17" id="KW-0812">Transmembrane</keyword>
<feature type="region of interest" description="Disordered" evidence="16">
    <location>
        <begin position="391"/>
        <end position="425"/>
    </location>
</feature>
<evidence type="ECO:0000256" key="9">
    <source>
        <dbReference type="ARBA" id="ARBA00022771"/>
    </source>
</evidence>
<dbReference type="GO" id="GO:0036503">
    <property type="term" value="P:ERAD pathway"/>
    <property type="evidence" value="ECO:0007669"/>
    <property type="project" value="TreeGrafter"/>
</dbReference>
<evidence type="ECO:0000259" key="18">
    <source>
        <dbReference type="PROSITE" id="PS50089"/>
    </source>
</evidence>
<dbReference type="Pfam" id="PF12678">
    <property type="entry name" value="zf-rbx1"/>
    <property type="match status" value="1"/>
</dbReference>
<dbReference type="InterPro" id="IPR050731">
    <property type="entry name" value="HRD1_E3_ubiq-ligases"/>
</dbReference>
<dbReference type="InterPro" id="IPR058051">
    <property type="entry name" value="Znf_RING_synoviolin"/>
</dbReference>
<gene>
    <name evidence="19" type="ORF">CANTADRAFT_196212</name>
</gene>
<evidence type="ECO:0000256" key="16">
    <source>
        <dbReference type="SAM" id="MobiDB-lite"/>
    </source>
</evidence>
<dbReference type="GO" id="GO:0016567">
    <property type="term" value="P:protein ubiquitination"/>
    <property type="evidence" value="ECO:0007669"/>
    <property type="project" value="UniProtKB-UniPathway"/>
</dbReference>
<dbReference type="Gene3D" id="3.30.40.10">
    <property type="entry name" value="Zinc/RING finger domain, C3HC4 (zinc finger)"/>
    <property type="match status" value="1"/>
</dbReference>
<dbReference type="InterPro" id="IPR001841">
    <property type="entry name" value="Znf_RING"/>
</dbReference>
<keyword evidence="13 17" id="KW-1133">Transmembrane helix</keyword>
<evidence type="ECO:0000313" key="20">
    <source>
        <dbReference type="Proteomes" id="UP000094285"/>
    </source>
</evidence>
<evidence type="ECO:0000313" key="19">
    <source>
        <dbReference type="EMBL" id="ODV81212.1"/>
    </source>
</evidence>
<accession>A0A1E4SPA3</accession>
<dbReference type="InterPro" id="IPR057992">
    <property type="entry name" value="TPR_SYVN1_N"/>
</dbReference>
<dbReference type="CDD" id="cd16479">
    <property type="entry name" value="RING-H2_synoviolin"/>
    <property type="match status" value="1"/>
</dbReference>
<dbReference type="RefSeq" id="XP_020066334.1">
    <property type="nucleotide sequence ID" value="XM_020206469.1"/>
</dbReference>
<dbReference type="PANTHER" id="PTHR22763">
    <property type="entry name" value="RING ZINC FINGER PROTEIN"/>
    <property type="match status" value="1"/>
</dbReference>
<feature type="transmembrane region" description="Helical" evidence="17">
    <location>
        <begin position="155"/>
        <end position="174"/>
    </location>
</feature>
<evidence type="ECO:0000256" key="10">
    <source>
        <dbReference type="ARBA" id="ARBA00022786"/>
    </source>
</evidence>
<sequence length="550" mass="62652">MVSKSAGYFLAYTALSIALFGWSIEDSLRNSVNFNIFLIELTDGFKLGVLINFIVFLFISIDKALQLILFGELRIIETEHLIEKMPYFAFNLFFNFATNDSNHLLTIILVGMSISFKIFHVILFDRLDFVNMKIMNNSSGTKFQLLRKYLTNFNFWLNLIFIVLDFAIAKFLVYDVIQGINSVTCLLFGFQFAVQGVEALTYYSKLLLNVFELVYFRDSEEEEDDPVNLDADEDDDDNELRVWENKPYFSKGIDIASESLKAISYLCFIYLLTVYSELSLPLAMLQGTYSSLRQAYTEVKQLMAFIESSKRLDSQLPTATKEDLDASDNLCIICREDMYSPELYQAAFKKPLASRKCPKKLICGHILHMGCLKEWLERSDSCPMCRRKVFEGPNPESAPQDDTRAAPTETPATNTPTNTQPPFNHPVEELERRLEEFTNLIHRRERTLDDHQPTPTQQQNTSSLESTENAPAEGTSASSQTPAYQTIRLPSNAVLPPNWIILPLEKQSTSEVLAAGSQAGYRVNFSTKHQGTLQVKPKERNSELTLIRPS</sequence>
<dbReference type="PANTHER" id="PTHR22763:SF184">
    <property type="entry name" value="E3 UBIQUITIN-PROTEIN LIGASE SYNOVIOLIN"/>
    <property type="match status" value="1"/>
</dbReference>
<keyword evidence="20" id="KW-1185">Reference proteome</keyword>
<keyword evidence="6" id="KW-0808">Transferase</keyword>
<evidence type="ECO:0000256" key="7">
    <source>
        <dbReference type="ARBA" id="ARBA00022692"/>
    </source>
</evidence>
<evidence type="ECO:0000256" key="12">
    <source>
        <dbReference type="ARBA" id="ARBA00022833"/>
    </source>
</evidence>
<evidence type="ECO:0000256" key="13">
    <source>
        <dbReference type="ARBA" id="ARBA00022989"/>
    </source>
</evidence>
<evidence type="ECO:0000256" key="1">
    <source>
        <dbReference type="ARBA" id="ARBA00000900"/>
    </source>
</evidence>
<dbReference type="Pfam" id="PF25563">
    <property type="entry name" value="TPR_SYVN1_N"/>
    <property type="match status" value="1"/>
</dbReference>
<feature type="region of interest" description="Disordered" evidence="16">
    <location>
        <begin position="445"/>
        <end position="483"/>
    </location>
</feature>
<dbReference type="GO" id="GO:0061630">
    <property type="term" value="F:ubiquitin protein ligase activity"/>
    <property type="evidence" value="ECO:0007669"/>
    <property type="project" value="UniProtKB-EC"/>
</dbReference>
<dbReference type="OrthoDB" id="7759664at2759"/>
<dbReference type="GeneID" id="30980606"/>
<feature type="transmembrane region" description="Helical" evidence="17">
    <location>
        <begin position="104"/>
        <end position="124"/>
    </location>
</feature>
<evidence type="ECO:0000256" key="4">
    <source>
        <dbReference type="ARBA" id="ARBA00010089"/>
    </source>
</evidence>
<evidence type="ECO:0000256" key="6">
    <source>
        <dbReference type="ARBA" id="ARBA00022679"/>
    </source>
</evidence>
<comment type="pathway">
    <text evidence="3">Protein modification; protein ubiquitination.</text>
</comment>
<evidence type="ECO:0000256" key="2">
    <source>
        <dbReference type="ARBA" id="ARBA00004477"/>
    </source>
</evidence>
<dbReference type="STRING" id="984487.A0A1E4SPA3"/>
<evidence type="ECO:0000256" key="3">
    <source>
        <dbReference type="ARBA" id="ARBA00004906"/>
    </source>
</evidence>